<evidence type="ECO:0000313" key="4">
    <source>
        <dbReference type="EMBL" id="AWT41526.1"/>
    </source>
</evidence>
<dbReference type="OrthoDB" id="1971292at2"/>
<protein>
    <recommendedName>
        <fullName evidence="3">Alpha/beta hydrolase domain-containing protein</fullName>
    </recommendedName>
</protein>
<sequence length="531" mass="54920">MRLLARSSRRSVTATALGALLCGAALGPLPATPASATPAARPTPAQALPAPATPVAASAATAASPTVTVPPAGSHGFPFLAAAEDLGSFGYTESEFFLSGTATSYAKYGLWTSDGRWTVRPSGTAPYKTRLLVRRPADPAKFNGTVVVEWLNVSGQIDLSPDYWFERDELLRQGYAWVGVSAQAVGVNGGLGEIKGLKGWDPARYGSLVHPGDAFAYDIFSQAGQALRAPNGPDPLGGLPVRTLLADGESQSAGFMTTYVNAVQPVSKVYDGFMVHSNSAVAAPLSGVLADTLLMPNPSRIRTDLPVPTFVVLTETDVPGAAIARQPDTDSVVHWELAGTAHGDQWAFDAGEATVRRSAGPAAPSADCAAGSAPFNDGPGHWAMNAALRHLAGWARGGPRPPSGQPLSTVLRDPATGLATGGVRLPDVTVPTRTLTGARDTTGSGVFCGLYGARDPWNGDADAWDRHDDGDPSDPSFPPTAEPVLSRLYPTHADYVGKVRAAAQRSIDAGYLLPEDATAIVAAAQASDIGG</sequence>
<reference evidence="4 5" key="1">
    <citation type="submission" date="2018-06" db="EMBL/GenBank/DDBJ databases">
        <title>The complete genome sequence of a nosiheptide producer Streptomyces actuosus ATCC 25421: deducing the ability of producing a new class III lantibiotics.</title>
        <authorList>
            <person name="Liu W."/>
            <person name="Sun F."/>
            <person name="Hu Y."/>
        </authorList>
    </citation>
    <scope>NUCLEOTIDE SEQUENCE [LARGE SCALE GENOMIC DNA]</scope>
    <source>
        <strain evidence="4 5">ATCC 25421</strain>
    </source>
</reference>
<evidence type="ECO:0000313" key="5">
    <source>
        <dbReference type="Proteomes" id="UP000247634"/>
    </source>
</evidence>
<dbReference type="RefSeq" id="WP_110626462.1">
    <property type="nucleotide sequence ID" value="NZ_CP029788.1"/>
</dbReference>
<dbReference type="AlphaFoldDB" id="A0A2U9NW97"/>
<evidence type="ECO:0000256" key="1">
    <source>
        <dbReference type="SAM" id="MobiDB-lite"/>
    </source>
</evidence>
<gene>
    <name evidence="4" type="ORF">DMT42_03830</name>
</gene>
<dbReference type="Proteomes" id="UP000247634">
    <property type="component" value="Chromosome"/>
</dbReference>
<proteinExistence type="predicted"/>
<feature type="region of interest" description="Disordered" evidence="1">
    <location>
        <begin position="461"/>
        <end position="483"/>
    </location>
</feature>
<evidence type="ECO:0000256" key="2">
    <source>
        <dbReference type="SAM" id="SignalP"/>
    </source>
</evidence>
<dbReference type="KEGG" id="sact:DMT42_03830"/>
<dbReference type="InterPro" id="IPR045394">
    <property type="entry name" value="Abhydrolase_dom"/>
</dbReference>
<feature type="signal peptide" evidence="2">
    <location>
        <begin position="1"/>
        <end position="36"/>
    </location>
</feature>
<feature type="domain" description="Alpha/beta hydrolase" evidence="3">
    <location>
        <begin position="68"/>
        <end position="522"/>
    </location>
</feature>
<organism evidence="4 5">
    <name type="scientific">Streptomyces actuosus</name>
    <dbReference type="NCBI Taxonomy" id="1885"/>
    <lineage>
        <taxon>Bacteria</taxon>
        <taxon>Bacillati</taxon>
        <taxon>Actinomycetota</taxon>
        <taxon>Actinomycetes</taxon>
        <taxon>Kitasatosporales</taxon>
        <taxon>Streptomycetaceae</taxon>
        <taxon>Streptomyces</taxon>
    </lineage>
</organism>
<dbReference type="Pfam" id="PF20091">
    <property type="entry name" value="Abhydrolase_10"/>
    <property type="match status" value="1"/>
</dbReference>
<dbReference type="EMBL" id="CP029788">
    <property type="protein sequence ID" value="AWT41526.1"/>
    <property type="molecule type" value="Genomic_DNA"/>
</dbReference>
<keyword evidence="2" id="KW-0732">Signal</keyword>
<name>A0A2U9NW97_STRAS</name>
<keyword evidence="5" id="KW-1185">Reference proteome</keyword>
<accession>A0A2U9NW97</accession>
<feature type="region of interest" description="Disordered" evidence="1">
    <location>
        <begin position="33"/>
        <end position="52"/>
    </location>
</feature>
<feature type="chain" id="PRO_5016166328" description="Alpha/beta hydrolase domain-containing protein" evidence="2">
    <location>
        <begin position="37"/>
        <end position="531"/>
    </location>
</feature>
<evidence type="ECO:0000259" key="3">
    <source>
        <dbReference type="Pfam" id="PF20091"/>
    </source>
</evidence>